<dbReference type="EMBL" id="UOEW01000287">
    <property type="protein sequence ID" value="VAW40798.1"/>
    <property type="molecule type" value="Genomic_DNA"/>
</dbReference>
<protein>
    <submittedName>
        <fullName evidence="3">Cyanophycin synthase</fullName>
        <ecNumber evidence="3">6.3.2.29</ecNumber>
    </submittedName>
</protein>
<dbReference type="InterPro" id="IPR036615">
    <property type="entry name" value="Mur_ligase_C_dom_sf"/>
</dbReference>
<organism evidence="3">
    <name type="scientific">hydrothermal vent metagenome</name>
    <dbReference type="NCBI Taxonomy" id="652676"/>
    <lineage>
        <taxon>unclassified sequences</taxon>
        <taxon>metagenomes</taxon>
        <taxon>ecological metagenomes</taxon>
    </lineage>
</organism>
<dbReference type="Gene3D" id="3.90.190.20">
    <property type="entry name" value="Mur ligase, C-terminal domain"/>
    <property type="match status" value="1"/>
</dbReference>
<dbReference type="SUPFAM" id="SSF53244">
    <property type="entry name" value="MurD-like peptide ligases, peptide-binding domain"/>
    <property type="match status" value="1"/>
</dbReference>
<dbReference type="PANTHER" id="PTHR23135">
    <property type="entry name" value="MUR LIGASE FAMILY MEMBER"/>
    <property type="match status" value="1"/>
</dbReference>
<dbReference type="Pfam" id="PF02875">
    <property type="entry name" value="Mur_ligase_C"/>
    <property type="match status" value="1"/>
</dbReference>
<dbReference type="PANTHER" id="PTHR23135:SF18">
    <property type="entry name" value="CYANOPHYCIN SYNTHETASE"/>
    <property type="match status" value="1"/>
</dbReference>
<dbReference type="Pfam" id="PF08245">
    <property type="entry name" value="Mur_ligase_M"/>
    <property type="match status" value="1"/>
</dbReference>
<dbReference type="InterPro" id="IPR036565">
    <property type="entry name" value="Mur-like_cat_sf"/>
</dbReference>
<dbReference type="AlphaFoldDB" id="A0A3B0VAT1"/>
<feature type="domain" description="Mur ligase C-terminal" evidence="1">
    <location>
        <begin position="428"/>
        <end position="556"/>
    </location>
</feature>
<dbReference type="Gene3D" id="3.40.1190.10">
    <property type="entry name" value="Mur-like, catalytic domain"/>
    <property type="match status" value="1"/>
</dbReference>
<sequence length="569" mass="62662">MNVVYVWLVQKKVIEITDSRRLTGANLFSDKAGAILDVHITGTNQDKIIRIWKKHCRTLLNNLHWNNEQIYTRSYANGASLVISAPIDCLYAATEIAEAAWQLMLAEINSKTIDITPILLRLKNEISTEQNPQLIKLQQAAHNHKVKFLTDDDKVSLGYGVTCQIFAIDAIPDIEQINWHTIKDIPVALVTGTNGKSTTVRLASSIVKAAGKSCGITSTDYIRVNDTIIATGDYSGPGGARTLLRHPKSEVALLEVARGGMLRRGLGVNQATTVVITNVAEDHLGEYGINTLADMVVTKFIVRQAITKQQNLILNADDAGSVNFAKTLNNNIIWFSWHLHNPIIQQHLQNGKTACYVDNGIIYYQQGRERQEIIAVKAIPITLSGAAQHNIHNALAVVAMCFALGFNKSVIARGLQDFANTPQNNPGRGNLFEFNGIKTIVDFAHNQHGLNLMAQTIKNMPAKRRLVMMGQAGDRSDELIQGLIKSALQANPDILIICEMQSHLRGRQIGEIPNIIQNHALKLGMNKNHIIHATDTIQGTKKALAWAKNGDVLLLLALTNRDAIIDLLS</sequence>
<gene>
    <name evidence="3" type="ORF">MNBD_GAMMA01-256</name>
</gene>
<dbReference type="EC" id="6.3.2.29" evidence="3"/>
<feature type="domain" description="Mur ligase central" evidence="2">
    <location>
        <begin position="190"/>
        <end position="400"/>
    </location>
</feature>
<dbReference type="InterPro" id="IPR004101">
    <property type="entry name" value="Mur_ligase_C"/>
</dbReference>
<reference evidence="3" key="1">
    <citation type="submission" date="2018-06" db="EMBL/GenBank/DDBJ databases">
        <authorList>
            <person name="Zhirakovskaya E."/>
        </authorList>
    </citation>
    <scope>NUCLEOTIDE SEQUENCE</scope>
</reference>
<keyword evidence="3" id="KW-0436">Ligase</keyword>
<accession>A0A3B0VAT1</accession>
<dbReference type="InterPro" id="IPR013221">
    <property type="entry name" value="Mur_ligase_cen"/>
</dbReference>
<proteinExistence type="predicted"/>
<evidence type="ECO:0000313" key="3">
    <source>
        <dbReference type="EMBL" id="VAW40798.1"/>
    </source>
</evidence>
<name>A0A3B0VAT1_9ZZZZ</name>
<dbReference type="SUPFAM" id="SSF53623">
    <property type="entry name" value="MurD-like peptide ligases, catalytic domain"/>
    <property type="match status" value="1"/>
</dbReference>
<evidence type="ECO:0000259" key="2">
    <source>
        <dbReference type="Pfam" id="PF08245"/>
    </source>
</evidence>
<evidence type="ECO:0000259" key="1">
    <source>
        <dbReference type="Pfam" id="PF02875"/>
    </source>
</evidence>
<dbReference type="GO" id="GO:0005524">
    <property type="term" value="F:ATP binding"/>
    <property type="evidence" value="ECO:0007669"/>
    <property type="project" value="InterPro"/>
</dbReference>
<dbReference type="GO" id="GO:0071160">
    <property type="term" value="F:cyanophycin synthetase activity (L-aspartate-adding)"/>
    <property type="evidence" value="ECO:0007669"/>
    <property type="project" value="UniProtKB-EC"/>
</dbReference>